<proteinExistence type="predicted"/>
<dbReference type="EMBL" id="KZ293415">
    <property type="protein sequence ID" value="PBK77637.1"/>
    <property type="molecule type" value="Genomic_DNA"/>
</dbReference>
<dbReference type="AlphaFoldDB" id="A0A2H3CLI7"/>
<accession>A0A2H3CLI7</accession>
<keyword evidence="1" id="KW-0732">Signal</keyword>
<protein>
    <recommendedName>
        <fullName evidence="4">Secreted protein</fullName>
    </recommendedName>
</protein>
<evidence type="ECO:0000313" key="2">
    <source>
        <dbReference type="EMBL" id="PBK77637.1"/>
    </source>
</evidence>
<feature type="chain" id="PRO_5013950961" description="Secreted protein" evidence="1">
    <location>
        <begin position="29"/>
        <end position="295"/>
    </location>
</feature>
<sequence>MSPMQPTLSIRYCLLAPGIIILPLSASGYCPLSSPRTKWNHGGDDMTEALNVEEGVTEPPTKTPCWTSSLPGTHRLVRTTMAAPSVKSACYGNRRLLSPLVIVVYPLTDPPYPLFLHSVGLVLPLSKLHELSCSGFNRRASPFWSPLLFLRMRPPAIHLPCSSLMVVQEGGHSLLSLMPVVMYNLRNLYRPSRSHVRILSLLGHSHRRIWRSRCCRRLSFPWAMHCVGCWRGMLEARYYLYLFLVENPGPRISSFFHQPDIIPLPLSRYARAAPFLSSLVCRCHLPSHHFLFFII</sequence>
<keyword evidence="3" id="KW-1185">Reference proteome</keyword>
<name>A0A2H3CLI7_9AGAR</name>
<reference evidence="3" key="1">
    <citation type="journal article" date="2017" name="Nat. Ecol. Evol.">
        <title>Genome expansion and lineage-specific genetic innovations in the forest pathogenic fungi Armillaria.</title>
        <authorList>
            <person name="Sipos G."/>
            <person name="Prasanna A.N."/>
            <person name="Walter M.C."/>
            <person name="O'Connor E."/>
            <person name="Balint B."/>
            <person name="Krizsan K."/>
            <person name="Kiss B."/>
            <person name="Hess J."/>
            <person name="Varga T."/>
            <person name="Slot J."/>
            <person name="Riley R."/>
            <person name="Boka B."/>
            <person name="Rigling D."/>
            <person name="Barry K."/>
            <person name="Lee J."/>
            <person name="Mihaltcheva S."/>
            <person name="LaButti K."/>
            <person name="Lipzen A."/>
            <person name="Waldron R."/>
            <person name="Moloney N.M."/>
            <person name="Sperisen C."/>
            <person name="Kredics L."/>
            <person name="Vagvoelgyi C."/>
            <person name="Patrignani A."/>
            <person name="Fitzpatrick D."/>
            <person name="Nagy I."/>
            <person name="Doyle S."/>
            <person name="Anderson J.B."/>
            <person name="Grigoriev I.V."/>
            <person name="Gueldener U."/>
            <person name="Muensterkoetter M."/>
            <person name="Nagy L.G."/>
        </authorList>
    </citation>
    <scope>NUCLEOTIDE SEQUENCE [LARGE SCALE GENOMIC DNA]</scope>
    <source>
        <strain evidence="3">28-4</strain>
    </source>
</reference>
<organism evidence="2 3">
    <name type="scientific">Armillaria solidipes</name>
    <dbReference type="NCBI Taxonomy" id="1076256"/>
    <lineage>
        <taxon>Eukaryota</taxon>
        <taxon>Fungi</taxon>
        <taxon>Dikarya</taxon>
        <taxon>Basidiomycota</taxon>
        <taxon>Agaricomycotina</taxon>
        <taxon>Agaricomycetes</taxon>
        <taxon>Agaricomycetidae</taxon>
        <taxon>Agaricales</taxon>
        <taxon>Marasmiineae</taxon>
        <taxon>Physalacriaceae</taxon>
        <taxon>Armillaria</taxon>
    </lineage>
</organism>
<evidence type="ECO:0008006" key="4">
    <source>
        <dbReference type="Google" id="ProtNLM"/>
    </source>
</evidence>
<evidence type="ECO:0000313" key="3">
    <source>
        <dbReference type="Proteomes" id="UP000218334"/>
    </source>
</evidence>
<feature type="signal peptide" evidence="1">
    <location>
        <begin position="1"/>
        <end position="28"/>
    </location>
</feature>
<gene>
    <name evidence="2" type="ORF">ARMSODRAFT_488</name>
</gene>
<evidence type="ECO:0000256" key="1">
    <source>
        <dbReference type="SAM" id="SignalP"/>
    </source>
</evidence>
<dbReference type="Proteomes" id="UP000218334">
    <property type="component" value="Unassembled WGS sequence"/>
</dbReference>